<dbReference type="SUPFAM" id="SSF48264">
    <property type="entry name" value="Cytochrome P450"/>
    <property type="match status" value="1"/>
</dbReference>
<dbReference type="Gene3D" id="1.10.630.10">
    <property type="entry name" value="Cytochrome P450"/>
    <property type="match status" value="1"/>
</dbReference>
<sequence>MKYLEEVKNAPQTGLSYPLFSERSFELKHIGGPIQTDEVVKMARVDLNRSLPNMIEPMQYECIAAFKDHMLACPEWTTMAPYQTLVQLFSRVFARVLVGPELGSSPQWQETALKYTMNVVRAAPGVRAKFHPRLRWLAKYRDEETKTVFQFRQQAAEILRPILEIRSQISKSEDRPIYDDAVQWLVDEYKSVGKKLTAEALAQDELLLTVASIHSSSATELSILFDMLDYPESMAEIRAEISEVQKKYPTWSRNALNSLKIMDSFMKESQRYHSFPQLTMQRVAVADWKFKDGLVIPAGTQVAFPNLEIALDDKIHPNASTFDPKRYLRKRDEIDSTKFHFASITDDSLHFGAGFHACPGRFLAQDAMKLIFIHLLTQYDIKYPEEGQKRPPSMPLDFNIMPNVMAPLLFKERASFSSERDQ</sequence>
<evidence type="ECO:0000256" key="6">
    <source>
        <dbReference type="PIRSR" id="PIRSR602403-1"/>
    </source>
</evidence>
<evidence type="ECO:0000256" key="5">
    <source>
        <dbReference type="ARBA" id="ARBA00023004"/>
    </source>
</evidence>
<organism evidence="7 8">
    <name type="scientific">Hymenoscyphus fraxineus</name>
    <dbReference type="NCBI Taxonomy" id="746836"/>
    <lineage>
        <taxon>Eukaryota</taxon>
        <taxon>Fungi</taxon>
        <taxon>Dikarya</taxon>
        <taxon>Ascomycota</taxon>
        <taxon>Pezizomycotina</taxon>
        <taxon>Leotiomycetes</taxon>
        <taxon>Helotiales</taxon>
        <taxon>Helotiaceae</taxon>
        <taxon>Hymenoscyphus</taxon>
    </lineage>
</organism>
<dbReference type="OrthoDB" id="1844152at2759"/>
<evidence type="ECO:0000256" key="1">
    <source>
        <dbReference type="ARBA" id="ARBA00001971"/>
    </source>
</evidence>
<accession>A0A9N9KWE3</accession>
<name>A0A9N9KWE3_9HELO</name>
<evidence type="ECO:0000256" key="2">
    <source>
        <dbReference type="ARBA" id="ARBA00010617"/>
    </source>
</evidence>
<evidence type="ECO:0000313" key="7">
    <source>
        <dbReference type="EMBL" id="CAG8955585.1"/>
    </source>
</evidence>
<reference evidence="7" key="1">
    <citation type="submission" date="2021-07" db="EMBL/GenBank/DDBJ databases">
        <authorList>
            <person name="Durling M."/>
        </authorList>
    </citation>
    <scope>NUCLEOTIDE SEQUENCE</scope>
</reference>
<dbReference type="EMBL" id="CAJVRL010000064">
    <property type="protein sequence ID" value="CAG8955585.1"/>
    <property type="molecule type" value="Genomic_DNA"/>
</dbReference>
<keyword evidence="3 6" id="KW-0479">Metal-binding</keyword>
<protein>
    <submittedName>
        <fullName evidence="7">Uncharacterized protein</fullName>
    </submittedName>
</protein>
<dbReference type="GO" id="GO:0004497">
    <property type="term" value="F:monooxygenase activity"/>
    <property type="evidence" value="ECO:0007669"/>
    <property type="project" value="InterPro"/>
</dbReference>
<feature type="binding site" description="axial binding residue" evidence="6">
    <location>
        <position position="358"/>
    </location>
    <ligand>
        <name>heme</name>
        <dbReference type="ChEBI" id="CHEBI:30413"/>
    </ligand>
    <ligandPart>
        <name>Fe</name>
        <dbReference type="ChEBI" id="CHEBI:18248"/>
    </ligandPart>
</feature>
<dbReference type="PANTHER" id="PTHR46206">
    <property type="entry name" value="CYTOCHROME P450"/>
    <property type="match status" value="1"/>
</dbReference>
<comment type="cofactor">
    <cofactor evidence="1 6">
        <name>heme</name>
        <dbReference type="ChEBI" id="CHEBI:30413"/>
    </cofactor>
</comment>
<comment type="similarity">
    <text evidence="2">Belongs to the cytochrome P450 family.</text>
</comment>
<dbReference type="GO" id="GO:0005506">
    <property type="term" value="F:iron ion binding"/>
    <property type="evidence" value="ECO:0007669"/>
    <property type="project" value="InterPro"/>
</dbReference>
<evidence type="ECO:0000256" key="3">
    <source>
        <dbReference type="ARBA" id="ARBA00022723"/>
    </source>
</evidence>
<dbReference type="Proteomes" id="UP000696280">
    <property type="component" value="Unassembled WGS sequence"/>
</dbReference>
<dbReference type="InterPro" id="IPR002403">
    <property type="entry name" value="Cyt_P450_E_grp-IV"/>
</dbReference>
<dbReference type="GO" id="GO:0016705">
    <property type="term" value="F:oxidoreductase activity, acting on paired donors, with incorporation or reduction of molecular oxygen"/>
    <property type="evidence" value="ECO:0007669"/>
    <property type="project" value="InterPro"/>
</dbReference>
<dbReference type="AlphaFoldDB" id="A0A9N9KWE3"/>
<dbReference type="GO" id="GO:0020037">
    <property type="term" value="F:heme binding"/>
    <property type="evidence" value="ECO:0007669"/>
    <property type="project" value="InterPro"/>
</dbReference>
<keyword evidence="4" id="KW-0560">Oxidoreductase</keyword>
<keyword evidence="6" id="KW-0349">Heme</keyword>
<proteinExistence type="inferred from homology"/>
<evidence type="ECO:0000256" key="4">
    <source>
        <dbReference type="ARBA" id="ARBA00023002"/>
    </source>
</evidence>
<comment type="caution">
    <text evidence="7">The sequence shown here is derived from an EMBL/GenBank/DDBJ whole genome shotgun (WGS) entry which is preliminary data.</text>
</comment>
<dbReference type="InterPro" id="IPR001128">
    <property type="entry name" value="Cyt_P450"/>
</dbReference>
<dbReference type="InterPro" id="IPR036396">
    <property type="entry name" value="Cyt_P450_sf"/>
</dbReference>
<keyword evidence="8" id="KW-1185">Reference proteome</keyword>
<gene>
    <name evidence="7" type="ORF">HYFRA_00009539</name>
</gene>
<keyword evidence="5 6" id="KW-0408">Iron</keyword>
<dbReference type="Pfam" id="PF00067">
    <property type="entry name" value="p450"/>
    <property type="match status" value="1"/>
</dbReference>
<evidence type="ECO:0000313" key="8">
    <source>
        <dbReference type="Proteomes" id="UP000696280"/>
    </source>
</evidence>
<dbReference type="PRINTS" id="PR00465">
    <property type="entry name" value="EP450IV"/>
</dbReference>
<dbReference type="CDD" id="cd11041">
    <property type="entry name" value="CYP503A1-like"/>
    <property type="match status" value="1"/>
</dbReference>